<accession>A0ABR9D542</accession>
<protein>
    <submittedName>
        <fullName evidence="2">Uncharacterized protein</fullName>
    </submittedName>
</protein>
<sequence length="78" mass="9349">MGIRIEKIKFNPTVGVKKLSIKPRQHYAEDRDYEFMLKIAQESNYWYLWPAVEIAIFAVCVCRKCWISPMQMNCRKAY</sequence>
<keyword evidence="1" id="KW-0812">Transmembrane</keyword>
<evidence type="ECO:0000313" key="3">
    <source>
        <dbReference type="Proteomes" id="UP000652176"/>
    </source>
</evidence>
<evidence type="ECO:0000313" key="2">
    <source>
        <dbReference type="EMBL" id="MBD9358045.1"/>
    </source>
</evidence>
<name>A0ABR9D542_9GAMM</name>
<evidence type="ECO:0000256" key="1">
    <source>
        <dbReference type="SAM" id="Phobius"/>
    </source>
</evidence>
<proteinExistence type="predicted"/>
<gene>
    <name evidence="2" type="ORF">IE877_19570</name>
</gene>
<keyword evidence="1" id="KW-1133">Transmembrane helix</keyword>
<organism evidence="2 3">
    <name type="scientific">Methylomonas albis</name>
    <dbReference type="NCBI Taxonomy" id="1854563"/>
    <lineage>
        <taxon>Bacteria</taxon>
        <taxon>Pseudomonadati</taxon>
        <taxon>Pseudomonadota</taxon>
        <taxon>Gammaproteobacteria</taxon>
        <taxon>Methylococcales</taxon>
        <taxon>Methylococcaceae</taxon>
        <taxon>Methylomonas</taxon>
    </lineage>
</organism>
<dbReference type="EMBL" id="JACXSS010000001">
    <property type="protein sequence ID" value="MBD9358045.1"/>
    <property type="molecule type" value="Genomic_DNA"/>
</dbReference>
<dbReference type="Proteomes" id="UP000652176">
    <property type="component" value="Unassembled WGS sequence"/>
</dbReference>
<comment type="caution">
    <text evidence="2">The sequence shown here is derived from an EMBL/GenBank/DDBJ whole genome shotgun (WGS) entry which is preliminary data.</text>
</comment>
<reference evidence="2 3" key="1">
    <citation type="submission" date="2020-09" db="EMBL/GenBank/DDBJ databases">
        <title>Methylomonas albis sp. nov. and Methylomonas fluvii sp. nov.: Two cold-adapted methanotrophs from the River Elbe and an amended description of Methylovulum psychrotolerans strain Eb1.</title>
        <authorList>
            <person name="Bussmann I.K."/>
            <person name="Klings K.-W."/>
            <person name="Warnstedt J."/>
            <person name="Hoppert M."/>
            <person name="Saborowski A."/>
            <person name="Horn F."/>
            <person name="Liebner S."/>
        </authorList>
    </citation>
    <scope>NUCLEOTIDE SEQUENCE [LARGE SCALE GENOMIC DNA]</scope>
    <source>
        <strain evidence="2 3">EbA</strain>
    </source>
</reference>
<keyword evidence="3" id="KW-1185">Reference proteome</keyword>
<dbReference type="RefSeq" id="WP_192376284.1">
    <property type="nucleotide sequence ID" value="NZ_CAJHIV010000001.1"/>
</dbReference>
<keyword evidence="1" id="KW-0472">Membrane</keyword>
<feature type="transmembrane region" description="Helical" evidence="1">
    <location>
        <begin position="46"/>
        <end position="66"/>
    </location>
</feature>